<protein>
    <submittedName>
        <fullName evidence="2">Uncharacterized protein LOC136091685</fullName>
    </submittedName>
</protein>
<dbReference type="InterPro" id="IPR004211">
    <property type="entry name" value="Endonuclease_7"/>
</dbReference>
<evidence type="ECO:0000313" key="1">
    <source>
        <dbReference type="Proteomes" id="UP001652625"/>
    </source>
</evidence>
<evidence type="ECO:0000313" key="2">
    <source>
        <dbReference type="RefSeq" id="XP_065675465.1"/>
    </source>
</evidence>
<dbReference type="PANTHER" id="PTHR31511">
    <property type="entry name" value="PROTEIN CBG23764"/>
    <property type="match status" value="1"/>
</dbReference>
<dbReference type="SUPFAM" id="SSF53098">
    <property type="entry name" value="Ribonuclease H-like"/>
    <property type="match status" value="1"/>
</dbReference>
<gene>
    <name evidence="2" type="primary">LOC136091685</name>
</gene>
<dbReference type="InterPro" id="IPR012337">
    <property type="entry name" value="RNaseH-like_sf"/>
</dbReference>
<reference evidence="2" key="1">
    <citation type="submission" date="2025-08" db="UniProtKB">
        <authorList>
            <consortium name="RefSeq"/>
        </authorList>
    </citation>
    <scope>IDENTIFICATION</scope>
</reference>
<dbReference type="Pfam" id="PF02945">
    <property type="entry name" value="Endonuclease_7"/>
    <property type="match status" value="1"/>
</dbReference>
<proteinExistence type="predicted"/>
<dbReference type="SUPFAM" id="SSF54060">
    <property type="entry name" value="His-Me finger endonucleases"/>
    <property type="match status" value="1"/>
</dbReference>
<dbReference type="InterPro" id="IPR038563">
    <property type="entry name" value="Endonuclease_7_sf"/>
</dbReference>
<dbReference type="Proteomes" id="UP001652625">
    <property type="component" value="Chromosome 15"/>
</dbReference>
<dbReference type="PANTHER" id="PTHR31511:SF12">
    <property type="entry name" value="RHO TERMINATION FACTOR N-TERMINAL DOMAIN-CONTAINING PROTEIN"/>
    <property type="match status" value="1"/>
</dbReference>
<dbReference type="Gene3D" id="3.40.1800.10">
    <property type="entry name" value="His-Me finger endonucleases"/>
    <property type="match status" value="1"/>
</dbReference>
<dbReference type="RefSeq" id="XP_065675465.1">
    <property type="nucleotide sequence ID" value="XM_065819393.1"/>
</dbReference>
<sequence length="496" mass="58145">MERTDIKTEETIITSAPFRTNNRVVLETTDLDEFYETSKQKILESLSSFSTVRILIILFNTTKKAKINIKNEDNQCFKWCVTKALNPTDKNSERKNNTDISINVFGYENSEVHILHVSKNNDRKHLTDLLLISNDETNHYCLIKSLSRLLSSQTSNKHCKNRYCRNCLLGFHSEESLSSHKTYCETHDSVRIKLPPRNSTMQFTNHNKSMRVLFLLYADFESFIKHIDTSEPNPNESHTKQYQKHIPSSFCYYIKCFDESFYQSSSVTFTASSETDDVAQKFVDSLQEDIKKICDMNKFPKQVIFTPENKHDFNEETECHICGKDLGKDKVRDHCHITGKYRGAAYQNCNLNYKIPKFFPVLFHNLSGYDSHLFIKKLSRGKLSCIPNNEEKYNFLHCKELDLLLRKGVYPYDWVDSINRFNETQLPPKESFFSKLNNGDINDDDYSHAQNVWHEFNCKKFRDYHHLYNVSDVLLLADVFENFRDVCMNCYKLDPA</sequence>
<dbReference type="GeneID" id="136091685"/>
<name>A0ABM4DLP5_HYDVU</name>
<keyword evidence="1" id="KW-1185">Reference proteome</keyword>
<accession>A0ABM4DLP5</accession>
<organism evidence="1 2">
    <name type="scientific">Hydra vulgaris</name>
    <name type="common">Hydra</name>
    <name type="synonym">Hydra attenuata</name>
    <dbReference type="NCBI Taxonomy" id="6087"/>
    <lineage>
        <taxon>Eukaryota</taxon>
        <taxon>Metazoa</taxon>
        <taxon>Cnidaria</taxon>
        <taxon>Hydrozoa</taxon>
        <taxon>Hydroidolina</taxon>
        <taxon>Anthoathecata</taxon>
        <taxon>Aplanulata</taxon>
        <taxon>Hydridae</taxon>
        <taxon>Hydra</taxon>
    </lineage>
</organism>
<dbReference type="InterPro" id="IPR044925">
    <property type="entry name" value="His-Me_finger_sf"/>
</dbReference>